<dbReference type="Pfam" id="PF17862">
    <property type="entry name" value="AAA_lid_3"/>
    <property type="match status" value="1"/>
</dbReference>
<evidence type="ECO:0000256" key="7">
    <source>
        <dbReference type="ARBA" id="ARBA00036378"/>
    </source>
</evidence>
<accession>A0A0N4UZR6</accession>
<dbReference type="Pfam" id="PF00004">
    <property type="entry name" value="AAA"/>
    <property type="match status" value="1"/>
</dbReference>
<dbReference type="EC" id="5.6.1.1" evidence="8"/>
<keyword evidence="6" id="KW-0413">Isomerase</keyword>
<protein>
    <recommendedName>
        <fullName evidence="8">microtubule-severing ATPase</fullName>
        <ecNumber evidence="8">5.6.1.1</ecNumber>
    </recommendedName>
</protein>
<evidence type="ECO:0000256" key="6">
    <source>
        <dbReference type="ARBA" id="ARBA00023235"/>
    </source>
</evidence>
<keyword evidence="2" id="KW-0963">Cytoplasm</keyword>
<dbReference type="AlphaFoldDB" id="A0A0N4UZR6"/>
<dbReference type="Gene3D" id="3.40.50.300">
    <property type="entry name" value="P-loop containing nucleotide triphosphate hydrolases"/>
    <property type="match status" value="1"/>
</dbReference>
<comment type="similarity">
    <text evidence="9">Belongs to the AAA ATPase family.</text>
</comment>
<dbReference type="InterPro" id="IPR003960">
    <property type="entry name" value="ATPase_AAA_CS"/>
</dbReference>
<comment type="catalytic activity">
    <reaction evidence="7">
        <text>n ATP + n H2O + a microtubule = n ADP + n phosphate + (n+1) alpha/beta tubulin heterodimers.</text>
        <dbReference type="EC" id="5.6.1.1"/>
    </reaction>
</comment>
<evidence type="ECO:0000256" key="5">
    <source>
        <dbReference type="ARBA" id="ARBA00022840"/>
    </source>
</evidence>
<keyword evidence="12" id="KW-1185">Reference proteome</keyword>
<dbReference type="GO" id="GO:0008568">
    <property type="term" value="F:microtubule severing ATPase activity"/>
    <property type="evidence" value="ECO:0007669"/>
    <property type="project" value="UniProtKB-EC"/>
</dbReference>
<dbReference type="PROSITE" id="PS00674">
    <property type="entry name" value="AAA"/>
    <property type="match status" value="1"/>
</dbReference>
<dbReference type="SMART" id="SM00382">
    <property type="entry name" value="AAA"/>
    <property type="match status" value="1"/>
</dbReference>
<evidence type="ECO:0000256" key="8">
    <source>
        <dbReference type="ARBA" id="ARBA00038871"/>
    </source>
</evidence>
<dbReference type="STRING" id="51028.A0A0N4UZR6"/>
<evidence type="ECO:0000313" key="12">
    <source>
        <dbReference type="Proteomes" id="UP000274131"/>
    </source>
</evidence>
<dbReference type="GO" id="GO:0005737">
    <property type="term" value="C:cytoplasm"/>
    <property type="evidence" value="ECO:0007669"/>
    <property type="project" value="UniProtKB-SubCell"/>
</dbReference>
<dbReference type="EMBL" id="UXUI01007458">
    <property type="protein sequence ID" value="VDD87696.1"/>
    <property type="molecule type" value="Genomic_DNA"/>
</dbReference>
<dbReference type="WBParaSite" id="EVEC_0000313101-mRNA-1">
    <property type="protein sequence ID" value="EVEC_0000313101-mRNA-1"/>
    <property type="gene ID" value="EVEC_0000313101"/>
</dbReference>
<keyword evidence="4 9" id="KW-0547">Nucleotide-binding</keyword>
<dbReference type="GO" id="GO:0005874">
    <property type="term" value="C:microtubule"/>
    <property type="evidence" value="ECO:0007669"/>
    <property type="project" value="UniProtKB-KW"/>
</dbReference>
<keyword evidence="5 9" id="KW-0067">ATP-binding</keyword>
<dbReference type="InterPro" id="IPR003959">
    <property type="entry name" value="ATPase_AAA_core"/>
</dbReference>
<keyword evidence="3" id="KW-0493">Microtubule</keyword>
<reference evidence="13" key="1">
    <citation type="submission" date="2017-02" db="UniProtKB">
        <authorList>
            <consortium name="WormBaseParasite"/>
        </authorList>
    </citation>
    <scope>IDENTIFICATION</scope>
</reference>
<organism evidence="13">
    <name type="scientific">Enterobius vermicularis</name>
    <name type="common">Human pinworm</name>
    <dbReference type="NCBI Taxonomy" id="51028"/>
    <lineage>
        <taxon>Eukaryota</taxon>
        <taxon>Metazoa</taxon>
        <taxon>Ecdysozoa</taxon>
        <taxon>Nematoda</taxon>
        <taxon>Chromadorea</taxon>
        <taxon>Rhabditida</taxon>
        <taxon>Spirurina</taxon>
        <taxon>Oxyuridomorpha</taxon>
        <taxon>Oxyuroidea</taxon>
        <taxon>Oxyuridae</taxon>
        <taxon>Enterobius</taxon>
    </lineage>
</organism>
<dbReference type="Gene3D" id="1.10.8.60">
    <property type="match status" value="1"/>
</dbReference>
<evidence type="ECO:0000256" key="1">
    <source>
        <dbReference type="ARBA" id="ARBA00004496"/>
    </source>
</evidence>
<evidence type="ECO:0000259" key="10">
    <source>
        <dbReference type="SMART" id="SM00382"/>
    </source>
</evidence>
<sequence length="312" mass="34740">MDRTRINKAALLKGVDEKFGSPLLNEILDLTDIRMDEIYGAQSAKKALEEAVIFPALNPTLFSGLRQPAKGILLFGPPGNGKTMLARAVATECGSSVFLNVSAAVLTSKWVGDSEKLVRALFQIARNGQPSIIFIDEIDSLLCERNEKESEVSRRVKTEFLVQMDGMCSSQADRVLVIGATNHPHELDTAVLRRFPKRILLDVPDENSRAGLIESVLRKHKVAHRLSELQIREIARRTKGYSNSDLVNLCKEAAMGPVRDVSRSQLKTAREDQIREINQKDFFEALNVIKPSTNPQLMKKVRQFAEEAGQCS</sequence>
<dbReference type="SUPFAM" id="SSF52540">
    <property type="entry name" value="P-loop containing nucleoside triphosphate hydrolases"/>
    <property type="match status" value="1"/>
</dbReference>
<dbReference type="PANTHER" id="PTHR23074">
    <property type="entry name" value="AAA DOMAIN-CONTAINING"/>
    <property type="match status" value="1"/>
</dbReference>
<dbReference type="GO" id="GO:0016887">
    <property type="term" value="F:ATP hydrolysis activity"/>
    <property type="evidence" value="ECO:0007669"/>
    <property type="project" value="InterPro"/>
</dbReference>
<feature type="domain" description="AAA+ ATPase" evidence="10">
    <location>
        <begin position="68"/>
        <end position="205"/>
    </location>
</feature>
<dbReference type="FunFam" id="3.40.50.300:FF:001054">
    <property type="entry name" value="ATPase, AAA family, putative"/>
    <property type="match status" value="1"/>
</dbReference>
<gene>
    <name evidence="11" type="ORF">EVEC_LOCUS2839</name>
</gene>
<evidence type="ECO:0000256" key="3">
    <source>
        <dbReference type="ARBA" id="ARBA00022701"/>
    </source>
</evidence>
<dbReference type="Proteomes" id="UP000274131">
    <property type="component" value="Unassembled WGS sequence"/>
</dbReference>
<comment type="subcellular location">
    <subcellularLocation>
        <location evidence="1">Cytoplasm</location>
    </subcellularLocation>
</comment>
<dbReference type="InterPro" id="IPR003593">
    <property type="entry name" value="AAA+_ATPase"/>
</dbReference>
<dbReference type="InterPro" id="IPR041569">
    <property type="entry name" value="AAA_lid_3"/>
</dbReference>
<evidence type="ECO:0000313" key="11">
    <source>
        <dbReference type="EMBL" id="VDD87696.1"/>
    </source>
</evidence>
<dbReference type="CDD" id="cd19509">
    <property type="entry name" value="RecA-like_VPS4-like"/>
    <property type="match status" value="1"/>
</dbReference>
<proteinExistence type="inferred from homology"/>
<name>A0A0N4UZR6_ENTVE</name>
<reference evidence="11 12" key="2">
    <citation type="submission" date="2018-10" db="EMBL/GenBank/DDBJ databases">
        <authorList>
            <consortium name="Pathogen Informatics"/>
        </authorList>
    </citation>
    <scope>NUCLEOTIDE SEQUENCE [LARGE SCALE GENOMIC DNA]</scope>
</reference>
<dbReference type="InterPro" id="IPR027417">
    <property type="entry name" value="P-loop_NTPase"/>
</dbReference>
<evidence type="ECO:0000256" key="9">
    <source>
        <dbReference type="RuleBase" id="RU003651"/>
    </source>
</evidence>
<evidence type="ECO:0000313" key="13">
    <source>
        <dbReference type="WBParaSite" id="EVEC_0000313101-mRNA-1"/>
    </source>
</evidence>
<dbReference type="OrthoDB" id="10251136at2759"/>
<evidence type="ECO:0000256" key="2">
    <source>
        <dbReference type="ARBA" id="ARBA00022490"/>
    </source>
</evidence>
<dbReference type="InterPro" id="IPR050304">
    <property type="entry name" value="MT-severing_AAA_ATPase"/>
</dbReference>
<dbReference type="GO" id="GO:0005524">
    <property type="term" value="F:ATP binding"/>
    <property type="evidence" value="ECO:0007669"/>
    <property type="project" value="UniProtKB-KW"/>
</dbReference>
<evidence type="ECO:0000256" key="4">
    <source>
        <dbReference type="ARBA" id="ARBA00022741"/>
    </source>
</evidence>
<dbReference type="PANTHER" id="PTHR23074:SF86">
    <property type="entry name" value="SPASTIN"/>
    <property type="match status" value="1"/>
</dbReference>
<dbReference type="FunFam" id="1.10.8.60:FF:000022">
    <property type="entry name" value="Fidgetin like 1"/>
    <property type="match status" value="1"/>
</dbReference>